<keyword evidence="3" id="KW-1185">Reference proteome</keyword>
<dbReference type="AlphaFoldDB" id="A0A8J3CNH6"/>
<keyword evidence="1" id="KW-1133">Transmembrane helix</keyword>
<accession>A0A8J3CNH6</accession>
<protein>
    <recommendedName>
        <fullName evidence="4">DUF3592 domain-containing protein</fullName>
    </recommendedName>
</protein>
<name>A0A8J3CNH6_9BURK</name>
<reference evidence="2" key="1">
    <citation type="journal article" date="2014" name="Int. J. Syst. Evol. Microbiol.">
        <title>Complete genome sequence of Corynebacterium casei LMG S-19264T (=DSM 44701T), isolated from a smear-ripened cheese.</title>
        <authorList>
            <consortium name="US DOE Joint Genome Institute (JGI-PGF)"/>
            <person name="Walter F."/>
            <person name="Albersmeier A."/>
            <person name="Kalinowski J."/>
            <person name="Ruckert C."/>
        </authorList>
    </citation>
    <scope>NUCLEOTIDE SEQUENCE</scope>
    <source>
        <strain evidence="2">KCTC 32501</strain>
    </source>
</reference>
<evidence type="ECO:0000313" key="3">
    <source>
        <dbReference type="Proteomes" id="UP000614287"/>
    </source>
</evidence>
<dbReference type="EMBL" id="BMZG01000007">
    <property type="protein sequence ID" value="GHA74988.1"/>
    <property type="molecule type" value="Genomic_DNA"/>
</dbReference>
<feature type="transmembrane region" description="Helical" evidence="1">
    <location>
        <begin position="111"/>
        <end position="130"/>
    </location>
</feature>
<dbReference type="RefSeq" id="WP_189493338.1">
    <property type="nucleotide sequence ID" value="NZ_BMZG01000007.1"/>
</dbReference>
<sequence>MIDINSKKLKTSAVIFTWIGPGLILMSFYVFVIEFIERSKHEVTYGVVVRVEGENKSYSAHVRFEDLSGQSFVFIEPTDHRRYDVGERLTVHYPVNEPNRAVLRRTANKNYWGGTWLLLFGLLYSFSAFVQKRVENEEADQTMELDNRGGV</sequence>
<evidence type="ECO:0008006" key="4">
    <source>
        <dbReference type="Google" id="ProtNLM"/>
    </source>
</evidence>
<organism evidence="2 3">
    <name type="scientific">Formosimonas limnophila</name>
    <dbReference type="NCBI Taxonomy" id="1384487"/>
    <lineage>
        <taxon>Bacteria</taxon>
        <taxon>Pseudomonadati</taxon>
        <taxon>Pseudomonadota</taxon>
        <taxon>Betaproteobacteria</taxon>
        <taxon>Burkholderiales</taxon>
        <taxon>Burkholderiaceae</taxon>
        <taxon>Formosimonas</taxon>
    </lineage>
</organism>
<keyword evidence="1" id="KW-0812">Transmembrane</keyword>
<evidence type="ECO:0000256" key="1">
    <source>
        <dbReference type="SAM" id="Phobius"/>
    </source>
</evidence>
<comment type="caution">
    <text evidence="2">The sequence shown here is derived from an EMBL/GenBank/DDBJ whole genome shotgun (WGS) entry which is preliminary data.</text>
</comment>
<feature type="transmembrane region" description="Helical" evidence="1">
    <location>
        <begin position="12"/>
        <end position="32"/>
    </location>
</feature>
<evidence type="ECO:0000313" key="2">
    <source>
        <dbReference type="EMBL" id="GHA74988.1"/>
    </source>
</evidence>
<gene>
    <name evidence="2" type="ORF">GCM10009007_15110</name>
</gene>
<reference evidence="2" key="2">
    <citation type="submission" date="2020-09" db="EMBL/GenBank/DDBJ databases">
        <authorList>
            <person name="Sun Q."/>
            <person name="Kim S."/>
        </authorList>
    </citation>
    <scope>NUCLEOTIDE SEQUENCE</scope>
    <source>
        <strain evidence="2">KCTC 32501</strain>
    </source>
</reference>
<dbReference type="Proteomes" id="UP000614287">
    <property type="component" value="Unassembled WGS sequence"/>
</dbReference>
<keyword evidence="1" id="KW-0472">Membrane</keyword>
<proteinExistence type="predicted"/>